<organism evidence="1 2">
    <name type="scientific">Bacteroides coprosuis DSM 18011</name>
    <dbReference type="NCBI Taxonomy" id="679937"/>
    <lineage>
        <taxon>Bacteria</taxon>
        <taxon>Pseudomonadati</taxon>
        <taxon>Bacteroidota</taxon>
        <taxon>Bacteroidia</taxon>
        <taxon>Bacteroidales</taxon>
        <taxon>Bacteroidaceae</taxon>
        <taxon>Bacteroides</taxon>
    </lineage>
</organism>
<accession>F3ZQK0</accession>
<dbReference type="GO" id="GO:0046403">
    <property type="term" value="F:polynucleotide 3'-phosphatase activity"/>
    <property type="evidence" value="ECO:0007669"/>
    <property type="project" value="TreeGrafter"/>
</dbReference>
<evidence type="ECO:0008006" key="3">
    <source>
        <dbReference type="Google" id="ProtNLM"/>
    </source>
</evidence>
<keyword evidence="2" id="KW-1185">Reference proteome</keyword>
<dbReference type="PANTHER" id="PTHR12083">
    <property type="entry name" value="BIFUNCTIONAL POLYNUCLEOTIDE PHOSPHATASE/KINASE"/>
    <property type="match status" value="1"/>
</dbReference>
<dbReference type="NCBIfam" id="TIGR01662">
    <property type="entry name" value="HAD-SF-IIIA"/>
    <property type="match status" value="1"/>
</dbReference>
<dbReference type="InterPro" id="IPR023214">
    <property type="entry name" value="HAD_sf"/>
</dbReference>
<proteinExistence type="predicted"/>
<dbReference type="GO" id="GO:0003690">
    <property type="term" value="F:double-stranded DNA binding"/>
    <property type="evidence" value="ECO:0007669"/>
    <property type="project" value="TreeGrafter"/>
</dbReference>
<dbReference type="AlphaFoldDB" id="F3ZQK0"/>
<dbReference type="OrthoDB" id="9803871at2"/>
<gene>
    <name evidence="1" type="ORF">Bcop_1603</name>
</gene>
<sequence length="179" mass="20312">MKNKRVVFCDLDGTLIQTLNGSPFPKGIWDMKLKMEVWKALKLHFDQITQDGSIGFLFIVSNQGGIERGLLNMSAFDAKISYVKEAIQGFVGRKVLVDYSFTPSNNPADFLRKPNPGMLDNLVKKWRVYHSDMPKEHYLMIGDASGKPGQFSDSDYLCAKNFGIDYMDVDDYVLALNRK</sequence>
<dbReference type="InterPro" id="IPR006549">
    <property type="entry name" value="HAD-SF_hydro_IIIA"/>
</dbReference>
<protein>
    <recommendedName>
        <fullName evidence="3">D,D-heptose 1,7-bisphosphate phosphatase</fullName>
    </recommendedName>
</protein>
<dbReference type="HOGENOM" id="CLU_1500631_0_0_10"/>
<dbReference type="Gene3D" id="3.40.50.1000">
    <property type="entry name" value="HAD superfamily/HAD-like"/>
    <property type="match status" value="1"/>
</dbReference>
<dbReference type="SUPFAM" id="SSF56784">
    <property type="entry name" value="HAD-like"/>
    <property type="match status" value="1"/>
</dbReference>
<dbReference type="EMBL" id="CM001167">
    <property type="protein sequence ID" value="EGJ71795.1"/>
    <property type="molecule type" value="Genomic_DNA"/>
</dbReference>
<name>F3ZQK0_9BACE</name>
<evidence type="ECO:0000313" key="1">
    <source>
        <dbReference type="EMBL" id="EGJ71795.1"/>
    </source>
</evidence>
<dbReference type="InterPro" id="IPR036412">
    <property type="entry name" value="HAD-like_sf"/>
</dbReference>
<dbReference type="GO" id="GO:0006281">
    <property type="term" value="P:DNA repair"/>
    <property type="evidence" value="ECO:0007669"/>
    <property type="project" value="TreeGrafter"/>
</dbReference>
<reference evidence="1 2" key="1">
    <citation type="journal article" date="2011" name="Stand. Genomic Sci.">
        <title>Non-contiguous finished genome sequence of Bacteroides coprosuis type strain (PC139).</title>
        <authorList>
            <person name="Land M."/>
            <person name="Held B."/>
            <person name="Gronow S."/>
            <person name="Abt B."/>
            <person name="Lucas S."/>
            <person name="Del Rio T.G."/>
            <person name="Nolan M."/>
            <person name="Tice H."/>
            <person name="Cheng J.F."/>
            <person name="Pitluck S."/>
            <person name="Liolios K."/>
            <person name="Pagani I."/>
            <person name="Ivanova N."/>
            <person name="Mavromatis K."/>
            <person name="Mikhailova N."/>
            <person name="Pati A."/>
            <person name="Tapia R."/>
            <person name="Han C."/>
            <person name="Goodwin L."/>
            <person name="Chen A."/>
            <person name="Palaniappan K."/>
            <person name="Hauser L."/>
            <person name="Brambilla E.M."/>
            <person name="Rohde M."/>
            <person name="Goker M."/>
            <person name="Detter J.C."/>
            <person name="Woyke T."/>
            <person name="Bristow J."/>
            <person name="Eisen J.A."/>
            <person name="Markowitz V."/>
            <person name="Hugenholtz P."/>
            <person name="Kyrpides N.C."/>
            <person name="Klenk H.P."/>
            <person name="Lapidus A."/>
        </authorList>
    </citation>
    <scope>NUCLEOTIDE SEQUENCE</scope>
    <source>
        <strain evidence="1 2">DSM 18011</strain>
    </source>
</reference>
<dbReference type="Proteomes" id="UP000018439">
    <property type="component" value="Chromosome"/>
</dbReference>
<dbReference type="Pfam" id="PF08645">
    <property type="entry name" value="PNK3P"/>
    <property type="match status" value="1"/>
</dbReference>
<evidence type="ECO:0000313" key="2">
    <source>
        <dbReference type="Proteomes" id="UP000018439"/>
    </source>
</evidence>
<dbReference type="GO" id="GO:0046404">
    <property type="term" value="F:ATP-dependent polydeoxyribonucleotide 5'-hydroxyl-kinase activity"/>
    <property type="evidence" value="ECO:0007669"/>
    <property type="project" value="TreeGrafter"/>
</dbReference>
<dbReference type="STRING" id="679937.Bcop_1603"/>
<dbReference type="InterPro" id="IPR013954">
    <property type="entry name" value="PNK3P"/>
</dbReference>
<dbReference type="PANTHER" id="PTHR12083:SF9">
    <property type="entry name" value="BIFUNCTIONAL POLYNUCLEOTIDE PHOSPHATASE_KINASE"/>
    <property type="match status" value="1"/>
</dbReference>